<proteinExistence type="predicted"/>
<comment type="caution">
    <text evidence="1">The sequence shown here is derived from an EMBL/GenBank/DDBJ whole genome shotgun (WGS) entry which is preliminary data.</text>
</comment>
<dbReference type="Proteomes" id="UP000189670">
    <property type="component" value="Unassembled WGS sequence"/>
</dbReference>
<evidence type="ECO:0000313" key="1">
    <source>
        <dbReference type="EMBL" id="ETR65162.1"/>
    </source>
</evidence>
<sequence>MSEKKLDNLFESEKYFSILLEKDPSANRVKLELAEVLYRRNHYYKARNLLLEVKATKPPEKVGNNIDKLLAFINSGESKSWTAYAKAGLMYDTNANQGPSIDTVLMYGLPFDLDNDAKDNQDWALIFKSGIDYSNELNTITAIQIGLNTVYTDYFKLHQYDTLSLSISAGPGWKWHQWSFL</sequence>
<name>A0A1V1NRE3_9BACT</name>
<protein>
    <submittedName>
        <fullName evidence="1">Uncharacterized protein</fullName>
    </submittedName>
</protein>
<dbReference type="EMBL" id="ATBP01003136">
    <property type="protein sequence ID" value="ETR65162.1"/>
    <property type="molecule type" value="Genomic_DNA"/>
</dbReference>
<organism evidence="1 2">
    <name type="scientific">Candidatus Magnetoglobus multicellularis str. Araruama</name>
    <dbReference type="NCBI Taxonomy" id="890399"/>
    <lineage>
        <taxon>Bacteria</taxon>
        <taxon>Pseudomonadati</taxon>
        <taxon>Thermodesulfobacteriota</taxon>
        <taxon>Desulfobacteria</taxon>
        <taxon>Desulfobacterales</taxon>
        <taxon>Desulfobacteraceae</taxon>
        <taxon>Candidatus Magnetoglobus</taxon>
    </lineage>
</organism>
<feature type="non-terminal residue" evidence="1">
    <location>
        <position position="181"/>
    </location>
</feature>
<reference evidence="2" key="1">
    <citation type="submission" date="2012-11" db="EMBL/GenBank/DDBJ databases">
        <authorList>
            <person name="Lucero-Rivera Y.E."/>
            <person name="Tovar-Ramirez D."/>
        </authorList>
    </citation>
    <scope>NUCLEOTIDE SEQUENCE [LARGE SCALE GENOMIC DNA]</scope>
    <source>
        <strain evidence="2">Araruama</strain>
    </source>
</reference>
<dbReference type="AlphaFoldDB" id="A0A1V1NRE3"/>
<gene>
    <name evidence="1" type="ORF">OMM_14710</name>
</gene>
<evidence type="ECO:0000313" key="2">
    <source>
        <dbReference type="Proteomes" id="UP000189670"/>
    </source>
</evidence>
<accession>A0A1V1NRE3</accession>